<name>A0A238ZZ99_9PSED</name>
<protein>
    <submittedName>
        <fullName evidence="1">Uncharacterized protein</fullName>
    </submittedName>
</protein>
<evidence type="ECO:0000313" key="1">
    <source>
        <dbReference type="EMBL" id="SNR88717.1"/>
    </source>
</evidence>
<reference evidence="2" key="1">
    <citation type="submission" date="2017-06" db="EMBL/GenBank/DDBJ databases">
        <authorList>
            <person name="Varghese N."/>
            <person name="Submissions S."/>
        </authorList>
    </citation>
    <scope>NUCLEOTIDE SEQUENCE [LARGE SCALE GENOMIC DNA]</scope>
    <source>
        <strain evidence="2">DSM 22348</strain>
    </source>
</reference>
<dbReference type="STRING" id="1215104.GCA_000730585_03992"/>
<proteinExistence type="predicted"/>
<sequence>MDVRRLTSLDSLEALLQTDERERPGLILVGATTVPQTFALLPHIEELADLLPQFVFYALDLDDYRAPRRAQALNRLLQALHIDAPAQILLPSNCPPTTLHATRGEDIDKALKRLY</sequence>
<dbReference type="RefSeq" id="WP_042122911.1">
    <property type="nucleotide sequence ID" value="NZ_FZOL01000001.1"/>
</dbReference>
<organism evidence="1 2">
    <name type="scientific">Pseudomonas japonica</name>
    <dbReference type="NCBI Taxonomy" id="256466"/>
    <lineage>
        <taxon>Bacteria</taxon>
        <taxon>Pseudomonadati</taxon>
        <taxon>Pseudomonadota</taxon>
        <taxon>Gammaproteobacteria</taxon>
        <taxon>Pseudomonadales</taxon>
        <taxon>Pseudomonadaceae</taxon>
        <taxon>Pseudomonas</taxon>
    </lineage>
</organism>
<dbReference type="SUPFAM" id="SSF52833">
    <property type="entry name" value="Thioredoxin-like"/>
    <property type="match status" value="1"/>
</dbReference>
<evidence type="ECO:0000313" key="2">
    <source>
        <dbReference type="Proteomes" id="UP000198407"/>
    </source>
</evidence>
<dbReference type="InterPro" id="IPR036249">
    <property type="entry name" value="Thioredoxin-like_sf"/>
</dbReference>
<keyword evidence="2" id="KW-1185">Reference proteome</keyword>
<dbReference type="EMBL" id="FZOL01000001">
    <property type="protein sequence ID" value="SNR88717.1"/>
    <property type="molecule type" value="Genomic_DNA"/>
</dbReference>
<accession>A0A238ZZ99</accession>
<dbReference type="AlphaFoldDB" id="A0A238ZZ99"/>
<gene>
    <name evidence="1" type="ORF">SAMN05444352_10185</name>
</gene>
<dbReference type="OrthoDB" id="7031892at2"/>
<dbReference type="Proteomes" id="UP000198407">
    <property type="component" value="Unassembled WGS sequence"/>
</dbReference>